<gene>
    <name evidence="2" type="ORF">ROA7023_03555</name>
</gene>
<evidence type="ECO:0000256" key="1">
    <source>
        <dbReference type="SAM" id="Phobius"/>
    </source>
</evidence>
<keyword evidence="1" id="KW-0472">Membrane</keyword>
<keyword evidence="1" id="KW-0812">Transmembrane</keyword>
<proteinExistence type="predicted"/>
<dbReference type="OrthoDB" id="7869508at2"/>
<dbReference type="AlphaFoldDB" id="A0A1Y5TU93"/>
<evidence type="ECO:0008006" key="4">
    <source>
        <dbReference type="Google" id="ProtNLM"/>
    </source>
</evidence>
<dbReference type="RefSeq" id="WP_085880326.1">
    <property type="nucleotide sequence ID" value="NZ_FWFZ01000024.1"/>
</dbReference>
<organism evidence="2 3">
    <name type="scientific">Roseisalinus antarcticus</name>
    <dbReference type="NCBI Taxonomy" id="254357"/>
    <lineage>
        <taxon>Bacteria</taxon>
        <taxon>Pseudomonadati</taxon>
        <taxon>Pseudomonadota</taxon>
        <taxon>Alphaproteobacteria</taxon>
        <taxon>Rhodobacterales</taxon>
        <taxon>Roseobacteraceae</taxon>
        <taxon>Roseisalinus</taxon>
    </lineage>
</organism>
<feature type="transmembrane region" description="Helical" evidence="1">
    <location>
        <begin position="60"/>
        <end position="82"/>
    </location>
</feature>
<name>A0A1Y5TU93_9RHOB</name>
<dbReference type="EMBL" id="FWFZ01000024">
    <property type="protein sequence ID" value="SLN71865.1"/>
    <property type="molecule type" value="Genomic_DNA"/>
</dbReference>
<feature type="transmembrane region" description="Helical" evidence="1">
    <location>
        <begin position="33"/>
        <end position="53"/>
    </location>
</feature>
<keyword evidence="3" id="KW-1185">Reference proteome</keyword>
<protein>
    <recommendedName>
        <fullName evidence="4">Tellurium resistance protein</fullName>
    </recommendedName>
</protein>
<keyword evidence="1" id="KW-1133">Transmembrane helix</keyword>
<sequence>MPTFAHVVAALLYGGLAWYVSDALIEPLFPEAFNPGWFAEVNAAVGVVCGWMIMGSRARLGFVGSISVGFTTILMTVFWALFIQSFNDMLGRSLEREYDGPAEAVIAVFELLAEHLRTMSTVEVWATLIAGGIVAGIISGMAGRAFR</sequence>
<dbReference type="Proteomes" id="UP000193900">
    <property type="component" value="Unassembled WGS sequence"/>
</dbReference>
<feature type="transmembrane region" description="Helical" evidence="1">
    <location>
        <begin position="124"/>
        <end position="146"/>
    </location>
</feature>
<reference evidence="2 3" key="1">
    <citation type="submission" date="2017-03" db="EMBL/GenBank/DDBJ databases">
        <authorList>
            <person name="Afonso C.L."/>
            <person name="Miller P.J."/>
            <person name="Scott M.A."/>
            <person name="Spackman E."/>
            <person name="Goraichik I."/>
            <person name="Dimitrov K.M."/>
            <person name="Suarez D.L."/>
            <person name="Swayne D.E."/>
        </authorList>
    </citation>
    <scope>NUCLEOTIDE SEQUENCE [LARGE SCALE GENOMIC DNA]</scope>
    <source>
        <strain evidence="2 3">CECT 7023</strain>
    </source>
</reference>
<evidence type="ECO:0000313" key="2">
    <source>
        <dbReference type="EMBL" id="SLN71865.1"/>
    </source>
</evidence>
<dbReference type="InterPro" id="IPR047784">
    <property type="entry name" value="TrgA"/>
</dbReference>
<accession>A0A1Y5TU93</accession>
<evidence type="ECO:0000313" key="3">
    <source>
        <dbReference type="Proteomes" id="UP000193900"/>
    </source>
</evidence>
<dbReference type="NCBIfam" id="NF033773">
    <property type="entry name" value="tellur_TrgA"/>
    <property type="match status" value="1"/>
</dbReference>